<dbReference type="CDD" id="cd07377">
    <property type="entry name" value="WHTH_GntR"/>
    <property type="match status" value="1"/>
</dbReference>
<keyword evidence="6" id="KW-1185">Reference proteome</keyword>
<sequence>MEMNKVNNTGLSQAVSTRDAVYLKLREQILNLELLPGTPLSENESAQIFQVSRTPVRESFLRLSQEGLVQVLPQRGTFVSLIDSELVEEARFMREHLESAVIKLACKQLDDSYMAQLEQNIVKQQVCLELQDNKEMFLLDQQFHRLLFEGCQKLHTWFAMQQLTVHLDRSRALMLVSELQWHHLFEQHQQMVIAIRAGDMEQADEVMHQHLQLNIADQAKLKEKFPNYYK</sequence>
<dbReference type="PANTHER" id="PTHR43537:SF5">
    <property type="entry name" value="UXU OPERON TRANSCRIPTIONAL REGULATOR"/>
    <property type="match status" value="1"/>
</dbReference>
<dbReference type="Gene3D" id="1.10.10.10">
    <property type="entry name" value="Winged helix-like DNA-binding domain superfamily/Winged helix DNA-binding domain"/>
    <property type="match status" value="1"/>
</dbReference>
<gene>
    <name evidence="5" type="ORF">ACFSJH_15800</name>
</gene>
<comment type="caution">
    <text evidence="5">The sequence shown here is derived from an EMBL/GenBank/DDBJ whole genome shotgun (WGS) entry which is preliminary data.</text>
</comment>
<evidence type="ECO:0000256" key="1">
    <source>
        <dbReference type="ARBA" id="ARBA00023015"/>
    </source>
</evidence>
<dbReference type="InterPro" id="IPR000524">
    <property type="entry name" value="Tscrpt_reg_HTH_GntR"/>
</dbReference>
<dbReference type="SMART" id="SM00345">
    <property type="entry name" value="HTH_GNTR"/>
    <property type="match status" value="1"/>
</dbReference>
<evidence type="ECO:0000313" key="5">
    <source>
        <dbReference type="EMBL" id="MFD2117193.1"/>
    </source>
</evidence>
<dbReference type="InterPro" id="IPR036388">
    <property type="entry name" value="WH-like_DNA-bd_sf"/>
</dbReference>
<feature type="domain" description="HTH gntR-type" evidence="4">
    <location>
        <begin position="15"/>
        <end position="82"/>
    </location>
</feature>
<dbReference type="Pfam" id="PF07729">
    <property type="entry name" value="FCD"/>
    <property type="match status" value="1"/>
</dbReference>
<dbReference type="InterPro" id="IPR008920">
    <property type="entry name" value="TF_FadR/GntR_C"/>
</dbReference>
<evidence type="ECO:0000256" key="2">
    <source>
        <dbReference type="ARBA" id="ARBA00023125"/>
    </source>
</evidence>
<dbReference type="EMBL" id="JBHUHO010000037">
    <property type="protein sequence ID" value="MFD2117193.1"/>
    <property type="molecule type" value="Genomic_DNA"/>
</dbReference>
<dbReference type="SMART" id="SM00895">
    <property type="entry name" value="FCD"/>
    <property type="match status" value="1"/>
</dbReference>
<keyword evidence="1" id="KW-0805">Transcription regulation</keyword>
<dbReference type="InterPro" id="IPR011711">
    <property type="entry name" value="GntR_C"/>
</dbReference>
<dbReference type="RefSeq" id="WP_377774126.1">
    <property type="nucleotide sequence ID" value="NZ_JBHUHO010000037.1"/>
</dbReference>
<dbReference type="SUPFAM" id="SSF46785">
    <property type="entry name" value="Winged helix' DNA-binding domain"/>
    <property type="match status" value="1"/>
</dbReference>
<protein>
    <submittedName>
        <fullName evidence="5">GntR family transcriptional regulator</fullName>
    </submittedName>
</protein>
<dbReference type="Pfam" id="PF00392">
    <property type="entry name" value="GntR"/>
    <property type="match status" value="1"/>
</dbReference>
<dbReference type="SUPFAM" id="SSF48008">
    <property type="entry name" value="GntR ligand-binding domain-like"/>
    <property type="match status" value="1"/>
</dbReference>
<keyword evidence="2" id="KW-0238">DNA-binding</keyword>
<dbReference type="Gene3D" id="1.20.120.530">
    <property type="entry name" value="GntR ligand-binding domain-like"/>
    <property type="match status" value="1"/>
</dbReference>
<accession>A0ABW4YNW1</accession>
<keyword evidence="3" id="KW-0804">Transcription</keyword>
<dbReference type="Proteomes" id="UP001597362">
    <property type="component" value="Unassembled WGS sequence"/>
</dbReference>
<evidence type="ECO:0000259" key="4">
    <source>
        <dbReference type="PROSITE" id="PS50949"/>
    </source>
</evidence>
<dbReference type="PROSITE" id="PS50949">
    <property type="entry name" value="HTH_GNTR"/>
    <property type="match status" value="1"/>
</dbReference>
<name>A0ABW4YNW1_9BACL</name>
<organism evidence="5 6">
    <name type="scientific">Paenibacillus yanchengensis</name>
    <dbReference type="NCBI Taxonomy" id="2035833"/>
    <lineage>
        <taxon>Bacteria</taxon>
        <taxon>Bacillati</taxon>
        <taxon>Bacillota</taxon>
        <taxon>Bacilli</taxon>
        <taxon>Bacillales</taxon>
        <taxon>Paenibacillaceae</taxon>
        <taxon>Paenibacillus</taxon>
    </lineage>
</organism>
<evidence type="ECO:0000313" key="6">
    <source>
        <dbReference type="Proteomes" id="UP001597362"/>
    </source>
</evidence>
<evidence type="ECO:0000256" key="3">
    <source>
        <dbReference type="ARBA" id="ARBA00023163"/>
    </source>
</evidence>
<dbReference type="InterPro" id="IPR036390">
    <property type="entry name" value="WH_DNA-bd_sf"/>
</dbReference>
<reference evidence="6" key="1">
    <citation type="journal article" date="2019" name="Int. J. Syst. Evol. Microbiol.">
        <title>The Global Catalogue of Microorganisms (GCM) 10K type strain sequencing project: providing services to taxonomists for standard genome sequencing and annotation.</title>
        <authorList>
            <consortium name="The Broad Institute Genomics Platform"/>
            <consortium name="The Broad Institute Genome Sequencing Center for Infectious Disease"/>
            <person name="Wu L."/>
            <person name="Ma J."/>
        </authorList>
    </citation>
    <scope>NUCLEOTIDE SEQUENCE [LARGE SCALE GENOMIC DNA]</scope>
    <source>
        <strain evidence="6">GH52</strain>
    </source>
</reference>
<dbReference type="PANTHER" id="PTHR43537">
    <property type="entry name" value="TRANSCRIPTIONAL REGULATOR, GNTR FAMILY"/>
    <property type="match status" value="1"/>
</dbReference>
<proteinExistence type="predicted"/>